<dbReference type="Pfam" id="PF00805">
    <property type="entry name" value="Pentapeptide"/>
    <property type="match status" value="2"/>
</dbReference>
<keyword evidence="2" id="KW-0175">Coiled coil</keyword>
<dbReference type="EMBL" id="FOLM01000011">
    <property type="protein sequence ID" value="SFD21056.1"/>
    <property type="molecule type" value="Genomic_DNA"/>
</dbReference>
<proteinExistence type="predicted"/>
<keyword evidence="1" id="KW-0677">Repeat</keyword>
<dbReference type="STRING" id="910347.SAMN05421773_11189"/>
<dbReference type="PANTHER" id="PTHR47485:SF1">
    <property type="entry name" value="THYLAKOID LUMENAL 17.4 KDA PROTEIN, CHLOROPLASTIC"/>
    <property type="match status" value="1"/>
</dbReference>
<gene>
    <name evidence="3" type="ORF">SAMN05421773_11189</name>
</gene>
<dbReference type="Proteomes" id="UP000199207">
    <property type="component" value="Unassembled WGS sequence"/>
</dbReference>
<evidence type="ECO:0000256" key="1">
    <source>
        <dbReference type="ARBA" id="ARBA00022737"/>
    </source>
</evidence>
<reference evidence="3 4" key="1">
    <citation type="submission" date="2016-10" db="EMBL/GenBank/DDBJ databases">
        <authorList>
            <person name="de Groot N.N."/>
        </authorList>
    </citation>
    <scope>NUCLEOTIDE SEQUENCE [LARGE SCALE GENOMIC DNA]</scope>
    <source>
        <strain evidence="3 4">CGMCC 4.5739</strain>
    </source>
</reference>
<dbReference type="AlphaFoldDB" id="A0A1I1QG55"/>
<evidence type="ECO:0000313" key="4">
    <source>
        <dbReference type="Proteomes" id="UP000199207"/>
    </source>
</evidence>
<evidence type="ECO:0000313" key="3">
    <source>
        <dbReference type="EMBL" id="SFD21056.1"/>
    </source>
</evidence>
<evidence type="ECO:0000256" key="2">
    <source>
        <dbReference type="SAM" id="Coils"/>
    </source>
</evidence>
<organism evidence="3 4">
    <name type="scientific">Streptomyces aidingensis</name>
    <dbReference type="NCBI Taxonomy" id="910347"/>
    <lineage>
        <taxon>Bacteria</taxon>
        <taxon>Bacillati</taxon>
        <taxon>Actinomycetota</taxon>
        <taxon>Actinomycetes</taxon>
        <taxon>Kitasatosporales</taxon>
        <taxon>Streptomycetaceae</taxon>
        <taxon>Streptomyces</taxon>
    </lineage>
</organism>
<keyword evidence="4" id="KW-1185">Reference proteome</keyword>
<accession>A0A1I1QG55</accession>
<feature type="coiled-coil region" evidence="2">
    <location>
        <begin position="32"/>
        <end position="66"/>
    </location>
</feature>
<dbReference type="PANTHER" id="PTHR47485">
    <property type="entry name" value="THYLAKOID LUMENAL 17.4 KDA PROTEIN, CHLOROPLASTIC"/>
    <property type="match status" value="1"/>
</dbReference>
<dbReference type="Gene3D" id="2.160.20.80">
    <property type="entry name" value="E3 ubiquitin-protein ligase SopA"/>
    <property type="match status" value="1"/>
</dbReference>
<dbReference type="SUPFAM" id="SSF141571">
    <property type="entry name" value="Pentapeptide repeat-like"/>
    <property type="match status" value="1"/>
</dbReference>
<sequence length="373" mass="40423">MLIVLGAGLAALIALYHARRSFRYSRDILERVRKLQDDNRRSSERVMDLMDRIRDVSDRARELMDRSASLADRLRDVLVRTEDLPAGAVPPAGVMTVAERGAARSWDALVTLRYVEAIKLLGSANRTERLGGIYALERIMRESEEDHAAVVQVLAAHVRHEAPAPGPEEAVDMAHEHVQAALTVIGRRPGREERFSIDLARTDLRGAFLVDARLDGALLDSARLERANMVGARLGRAFLVGAALDGAFLVDARLEGAHLVGARLERAHLVGARLDRAVLAGAFLERALLAGARLNGAHLEGADLRNADLDGADLSQAVGLRAEQLAAAVLLPSTRLPDELAGDERVMARVAECGRLRGMMTPLVDGRAVAALE</sequence>
<protein>
    <submittedName>
        <fullName evidence="3">Pentapeptide repeat-containing protein</fullName>
    </submittedName>
</protein>
<dbReference type="InterPro" id="IPR001646">
    <property type="entry name" value="5peptide_repeat"/>
</dbReference>
<name>A0A1I1QG55_9ACTN</name>